<protein>
    <submittedName>
        <fullName evidence="1">Uncharacterized protein</fullName>
    </submittedName>
</protein>
<name>A0A8K1XZ45_9VIRU</name>
<evidence type="ECO:0000313" key="2">
    <source>
        <dbReference type="Proteomes" id="UP001058987"/>
    </source>
</evidence>
<organism evidence="1 2">
    <name type="scientific">Sanya levivirus 4</name>
    <dbReference type="NCBI Taxonomy" id="2905512"/>
    <lineage>
        <taxon>Viruses</taxon>
        <taxon>Riboviria</taxon>
        <taxon>Orthornavirae</taxon>
        <taxon>Lenarviricota</taxon>
        <taxon>Leviviricetes</taxon>
        <taxon>Norzivirales</taxon>
        <taxon>Duinviridae</taxon>
        <taxon>Cartwavirus</taxon>
        <taxon>Cartwavirus ischnurivivens</taxon>
    </lineage>
</organism>
<proteinExistence type="predicted"/>
<dbReference type="Proteomes" id="UP001058987">
    <property type="component" value="Segment"/>
</dbReference>
<gene>
    <name evidence="1" type="ORF">SaLV4_gp2</name>
</gene>
<keyword evidence="2" id="KW-1185">Reference proteome</keyword>
<accession>A0A8K1XZ45</accession>
<sequence length="123" mass="13296">MKYNYISSQPGKVSFSPTTDVRAILSFGNARAKAFSASDRSKSIDILRTTMVYSAPKSVLAPGCTDQCNAIETALSVRVEISGPMNDVATVTAHLDETIRVLELNKANLLAGWLPRIDSTFEA</sequence>
<reference evidence="1" key="1">
    <citation type="submission" date="2021-05" db="EMBL/GenBank/DDBJ databases">
        <authorList>
            <person name="Feng G."/>
        </authorList>
    </citation>
    <scope>NUCLEOTIDE SEQUENCE</scope>
    <source>
        <strain evidence="1">QWXCSY125</strain>
    </source>
</reference>
<evidence type="ECO:0000313" key="1">
    <source>
        <dbReference type="EMBL" id="UHM27558.1"/>
    </source>
</evidence>
<dbReference type="EMBL" id="MZ209931">
    <property type="protein sequence ID" value="UHM27558.1"/>
    <property type="molecule type" value="Genomic_RNA"/>
</dbReference>